<dbReference type="HOGENOM" id="CLU_3147184_0_0_1"/>
<accession>W4JS95</accession>
<dbReference type="AlphaFoldDB" id="W4JS95"/>
<name>W4JS95_HETIT</name>
<dbReference type="Proteomes" id="UP000030671">
    <property type="component" value="Unassembled WGS sequence"/>
</dbReference>
<keyword evidence="1" id="KW-0472">Membrane</keyword>
<dbReference type="KEGG" id="hir:HETIRDRAFT_329592"/>
<dbReference type="EMBL" id="KI925465">
    <property type="protein sequence ID" value="ETW75975.1"/>
    <property type="molecule type" value="Genomic_DNA"/>
</dbReference>
<evidence type="ECO:0000313" key="2">
    <source>
        <dbReference type="EMBL" id="ETW75975.1"/>
    </source>
</evidence>
<dbReference type="GeneID" id="20671506"/>
<feature type="non-terminal residue" evidence="2">
    <location>
        <position position="1"/>
    </location>
</feature>
<reference evidence="2 3" key="1">
    <citation type="journal article" date="2012" name="New Phytol.">
        <title>Insight into trade-off between wood decay and parasitism from the genome of a fungal forest pathogen.</title>
        <authorList>
            <person name="Olson A."/>
            <person name="Aerts A."/>
            <person name="Asiegbu F."/>
            <person name="Belbahri L."/>
            <person name="Bouzid O."/>
            <person name="Broberg A."/>
            <person name="Canback B."/>
            <person name="Coutinho P.M."/>
            <person name="Cullen D."/>
            <person name="Dalman K."/>
            <person name="Deflorio G."/>
            <person name="van Diepen L.T."/>
            <person name="Dunand C."/>
            <person name="Duplessis S."/>
            <person name="Durling M."/>
            <person name="Gonthier P."/>
            <person name="Grimwood J."/>
            <person name="Fossdal C.G."/>
            <person name="Hansson D."/>
            <person name="Henrissat B."/>
            <person name="Hietala A."/>
            <person name="Himmelstrand K."/>
            <person name="Hoffmeister D."/>
            <person name="Hogberg N."/>
            <person name="James T.Y."/>
            <person name="Karlsson M."/>
            <person name="Kohler A."/>
            <person name="Kues U."/>
            <person name="Lee Y.H."/>
            <person name="Lin Y.C."/>
            <person name="Lind M."/>
            <person name="Lindquist E."/>
            <person name="Lombard V."/>
            <person name="Lucas S."/>
            <person name="Lunden K."/>
            <person name="Morin E."/>
            <person name="Murat C."/>
            <person name="Park J."/>
            <person name="Raffaello T."/>
            <person name="Rouze P."/>
            <person name="Salamov A."/>
            <person name="Schmutz J."/>
            <person name="Solheim H."/>
            <person name="Stahlberg J."/>
            <person name="Velez H."/>
            <person name="de Vries R.P."/>
            <person name="Wiebenga A."/>
            <person name="Woodward S."/>
            <person name="Yakovlev I."/>
            <person name="Garbelotto M."/>
            <person name="Martin F."/>
            <person name="Grigoriev I.V."/>
            <person name="Stenlid J."/>
        </authorList>
    </citation>
    <scope>NUCLEOTIDE SEQUENCE [LARGE SCALE GENOMIC DNA]</scope>
    <source>
        <strain evidence="2 3">TC 32-1</strain>
    </source>
</reference>
<dbReference type="InParanoid" id="W4JS95"/>
<feature type="transmembrane region" description="Helical" evidence="1">
    <location>
        <begin position="6"/>
        <end position="27"/>
    </location>
</feature>
<protein>
    <submittedName>
        <fullName evidence="2">Uncharacterized protein</fullName>
    </submittedName>
</protein>
<sequence length="49" mass="5602">LGTCSIFTLISHSIFYLGALFTIKTYIQLWNKPAFASYSSELTHTHLKH</sequence>
<organism evidence="2 3">
    <name type="scientific">Heterobasidion irregulare (strain TC 32-1)</name>
    <dbReference type="NCBI Taxonomy" id="747525"/>
    <lineage>
        <taxon>Eukaryota</taxon>
        <taxon>Fungi</taxon>
        <taxon>Dikarya</taxon>
        <taxon>Basidiomycota</taxon>
        <taxon>Agaricomycotina</taxon>
        <taxon>Agaricomycetes</taxon>
        <taxon>Russulales</taxon>
        <taxon>Bondarzewiaceae</taxon>
        <taxon>Heterobasidion</taxon>
        <taxon>Heterobasidion annosum species complex</taxon>
    </lineage>
</organism>
<keyword evidence="3" id="KW-1185">Reference proteome</keyword>
<proteinExistence type="predicted"/>
<gene>
    <name evidence="2" type="ORF">HETIRDRAFT_329592</name>
</gene>
<keyword evidence="1" id="KW-0812">Transmembrane</keyword>
<keyword evidence="1" id="KW-1133">Transmembrane helix</keyword>
<evidence type="ECO:0000313" key="3">
    <source>
        <dbReference type="Proteomes" id="UP000030671"/>
    </source>
</evidence>
<evidence type="ECO:0000256" key="1">
    <source>
        <dbReference type="SAM" id="Phobius"/>
    </source>
</evidence>
<dbReference type="RefSeq" id="XP_009552209.1">
    <property type="nucleotide sequence ID" value="XM_009553914.1"/>
</dbReference>